<reference evidence="14" key="2">
    <citation type="submission" date="2020-09" db="EMBL/GenBank/DDBJ databases">
        <authorList>
            <person name="Sun Q."/>
            <person name="Kim S."/>
        </authorList>
    </citation>
    <scope>NUCLEOTIDE SEQUENCE</scope>
    <source>
        <strain evidence="14">KCTC 42590</strain>
    </source>
</reference>
<evidence type="ECO:0000313" key="14">
    <source>
        <dbReference type="EMBL" id="GHF22213.1"/>
    </source>
</evidence>
<feature type="binding site" evidence="12">
    <location>
        <position position="271"/>
    </location>
    <ligand>
        <name>[4Fe-4S] cluster</name>
        <dbReference type="ChEBI" id="CHEBI:49883"/>
        <label>2</label>
        <note>4Fe-4S-substrate</note>
    </ligand>
</feature>
<dbReference type="EC" id="4.1.99.22" evidence="1 12"/>
<sequence length="326" mass="36737">MGMLRDNYNRTFPYLRLSVTEVCNFRCSYCLPNGYKKQGMKSFLSLEEIERLIRAFAELGVKKVRLTGGEPTVRNDLADIISIIKNTVGIETVAMTTNGYKLPEFIDSYAAAGLDAINVSMDSMNKQKFHSLTGHDRLDDVLKGIRMARDLGIQKRKINAVLLKGVNDLELENYLSLIRSSDLSVRFIELMRTGDNQDYFNQYHLDPAAHIADLRQNGWQEVPREMTDGPARCFAHPDYQGSIGFIAPYSRDFCSTCNRLRVSATGGLQLCLFGADYFSLRKYLQDDQSLPDMQERVTSLLGIKPLAHELHQGNSGRTEQLAMIGG</sequence>
<reference evidence="14" key="1">
    <citation type="journal article" date="2014" name="Int. J. Syst. Evol. Microbiol.">
        <title>Complete genome sequence of Corynebacterium casei LMG S-19264T (=DSM 44701T), isolated from a smear-ripened cheese.</title>
        <authorList>
            <consortium name="US DOE Joint Genome Institute (JGI-PGF)"/>
            <person name="Walter F."/>
            <person name="Albersmeier A."/>
            <person name="Kalinowski J."/>
            <person name="Ruckert C."/>
        </authorList>
    </citation>
    <scope>NUCLEOTIDE SEQUENCE</scope>
    <source>
        <strain evidence="14">KCTC 42590</strain>
    </source>
</reference>
<evidence type="ECO:0000256" key="1">
    <source>
        <dbReference type="ARBA" id="ARBA00012167"/>
    </source>
</evidence>
<feature type="domain" description="Radical SAM core" evidence="13">
    <location>
        <begin position="7"/>
        <end position="231"/>
    </location>
</feature>
<dbReference type="InterPro" id="IPR013785">
    <property type="entry name" value="Aldolase_TIM"/>
</dbReference>
<dbReference type="PANTHER" id="PTHR22960">
    <property type="entry name" value="MOLYBDOPTERIN COFACTOR SYNTHESIS PROTEIN A"/>
    <property type="match status" value="1"/>
</dbReference>
<feature type="binding site" evidence="12">
    <location>
        <position position="29"/>
    </location>
    <ligand>
        <name>S-adenosyl-L-methionine</name>
        <dbReference type="ChEBI" id="CHEBI:59789"/>
    </ligand>
</feature>
<dbReference type="Pfam" id="PF04055">
    <property type="entry name" value="Radical_SAM"/>
    <property type="match status" value="1"/>
</dbReference>
<keyword evidence="15" id="KW-1185">Reference proteome</keyword>
<name>A0A919ART3_9PROT</name>
<keyword evidence="2 12" id="KW-0004">4Fe-4S</keyword>
<feature type="binding site" evidence="12">
    <location>
        <position position="96"/>
    </location>
    <ligand>
        <name>GTP</name>
        <dbReference type="ChEBI" id="CHEBI:37565"/>
    </ligand>
</feature>
<gene>
    <name evidence="12 14" type="primary">moaA</name>
    <name evidence="14" type="ORF">GCM10017044_15410</name>
</gene>
<dbReference type="PANTHER" id="PTHR22960:SF28">
    <property type="entry name" value="GTP 3',8-CYCLASE"/>
    <property type="match status" value="1"/>
</dbReference>
<comment type="similarity">
    <text evidence="12">Belongs to the radical SAM superfamily. MoaA family.</text>
</comment>
<keyword evidence="10 12" id="KW-0456">Lyase</keyword>
<feature type="binding site" evidence="12">
    <location>
        <begin position="259"/>
        <end position="261"/>
    </location>
    <ligand>
        <name>GTP</name>
        <dbReference type="ChEBI" id="CHEBI:37565"/>
    </ligand>
</feature>
<dbReference type="HAMAP" id="MF_01225_B">
    <property type="entry name" value="MoaA_B"/>
    <property type="match status" value="1"/>
</dbReference>
<feature type="binding site" evidence="12">
    <location>
        <position position="69"/>
    </location>
    <ligand>
        <name>S-adenosyl-L-methionine</name>
        <dbReference type="ChEBI" id="CHEBI:59789"/>
    </ligand>
</feature>
<dbReference type="Proteomes" id="UP000630923">
    <property type="component" value="Unassembled WGS sequence"/>
</dbReference>
<comment type="catalytic activity">
    <reaction evidence="11 12">
        <text>GTP + AH2 + S-adenosyl-L-methionine = (8S)-3',8-cyclo-7,8-dihydroguanosine 5'-triphosphate + 5'-deoxyadenosine + L-methionine + A + H(+)</text>
        <dbReference type="Rhea" id="RHEA:49576"/>
        <dbReference type="ChEBI" id="CHEBI:13193"/>
        <dbReference type="ChEBI" id="CHEBI:15378"/>
        <dbReference type="ChEBI" id="CHEBI:17319"/>
        <dbReference type="ChEBI" id="CHEBI:17499"/>
        <dbReference type="ChEBI" id="CHEBI:37565"/>
        <dbReference type="ChEBI" id="CHEBI:57844"/>
        <dbReference type="ChEBI" id="CHEBI:59789"/>
        <dbReference type="ChEBI" id="CHEBI:131766"/>
        <dbReference type="EC" id="4.1.99.22"/>
    </reaction>
</comment>
<feature type="binding site" evidence="12">
    <location>
        <position position="254"/>
    </location>
    <ligand>
        <name>[4Fe-4S] cluster</name>
        <dbReference type="ChEBI" id="CHEBI:49883"/>
        <label>2</label>
        <note>4Fe-4S-substrate</note>
    </ligand>
</feature>
<dbReference type="GO" id="GO:0061798">
    <property type="term" value="F:GTP 3',8'-cyclase activity"/>
    <property type="evidence" value="ECO:0007669"/>
    <property type="project" value="UniProtKB-UniRule"/>
</dbReference>
<comment type="subunit">
    <text evidence="12">Monomer and homodimer.</text>
</comment>
<protein>
    <recommendedName>
        <fullName evidence="1 12">GTP 3',8-cyclase</fullName>
        <ecNumber evidence="1 12">4.1.99.22</ecNumber>
    </recommendedName>
    <alternativeName>
        <fullName evidence="12">Molybdenum cofactor biosynthesis protein A</fullName>
    </alternativeName>
</protein>
<feature type="binding site" evidence="12">
    <location>
        <position position="257"/>
    </location>
    <ligand>
        <name>[4Fe-4S] cluster</name>
        <dbReference type="ChEBI" id="CHEBI:49883"/>
        <label>2</label>
        <note>4Fe-4S-substrate</note>
    </ligand>
</feature>
<dbReference type="InterPro" id="IPR007197">
    <property type="entry name" value="rSAM"/>
</dbReference>
<keyword evidence="6 12" id="KW-0408">Iron</keyword>
<feature type="binding site" evidence="12">
    <location>
        <position position="23"/>
    </location>
    <ligand>
        <name>[4Fe-4S] cluster</name>
        <dbReference type="ChEBI" id="CHEBI:49883"/>
        <label>1</label>
        <note>4Fe-4S-S-AdoMet</note>
    </ligand>
</feature>
<evidence type="ECO:0000256" key="3">
    <source>
        <dbReference type="ARBA" id="ARBA00022691"/>
    </source>
</evidence>
<evidence type="ECO:0000256" key="12">
    <source>
        <dbReference type="HAMAP-Rule" id="MF_01225"/>
    </source>
</evidence>
<accession>A0A919ART3</accession>
<comment type="function">
    <text evidence="12">Catalyzes the cyclization of GTP to (8S)-3',8-cyclo-7,8-dihydroguanosine 5'-triphosphate.</text>
</comment>
<dbReference type="GO" id="GO:0061799">
    <property type="term" value="F:cyclic pyranopterin monophosphate synthase activity"/>
    <property type="evidence" value="ECO:0007669"/>
    <property type="project" value="TreeGrafter"/>
</dbReference>
<dbReference type="InterPro" id="IPR006638">
    <property type="entry name" value="Elp3/MiaA/NifB-like_rSAM"/>
</dbReference>
<dbReference type="SUPFAM" id="SSF102114">
    <property type="entry name" value="Radical SAM enzymes"/>
    <property type="match status" value="1"/>
</dbReference>
<feature type="binding site" evidence="12">
    <location>
        <position position="157"/>
    </location>
    <ligand>
        <name>GTP</name>
        <dbReference type="ChEBI" id="CHEBI:37565"/>
    </ligand>
</feature>
<dbReference type="CDD" id="cd01335">
    <property type="entry name" value="Radical_SAM"/>
    <property type="match status" value="1"/>
</dbReference>
<evidence type="ECO:0000256" key="8">
    <source>
        <dbReference type="ARBA" id="ARBA00023134"/>
    </source>
</evidence>
<evidence type="ECO:0000256" key="7">
    <source>
        <dbReference type="ARBA" id="ARBA00023014"/>
    </source>
</evidence>
<dbReference type="GO" id="GO:0005525">
    <property type="term" value="F:GTP binding"/>
    <property type="evidence" value="ECO:0007669"/>
    <property type="project" value="UniProtKB-UniRule"/>
</dbReference>
<dbReference type="InterPro" id="IPR000385">
    <property type="entry name" value="MoaA_NifB_PqqE_Fe-S-bd_CS"/>
</dbReference>
<dbReference type="AlphaFoldDB" id="A0A919ART3"/>
<dbReference type="NCBIfam" id="TIGR02666">
    <property type="entry name" value="moaA"/>
    <property type="match status" value="1"/>
</dbReference>
<comment type="caution">
    <text evidence="14">The sequence shown here is derived from an EMBL/GenBank/DDBJ whole genome shotgun (WGS) entry which is preliminary data.</text>
</comment>
<dbReference type="SFLD" id="SFLDG01386">
    <property type="entry name" value="main_SPASM_domain-containing"/>
    <property type="match status" value="1"/>
</dbReference>
<keyword evidence="9 12" id="KW-0501">Molybdenum cofactor biosynthesis</keyword>
<evidence type="ECO:0000256" key="9">
    <source>
        <dbReference type="ARBA" id="ARBA00023150"/>
    </source>
</evidence>
<dbReference type="InterPro" id="IPR050105">
    <property type="entry name" value="MoCo_biosynth_MoaA/MoaC"/>
</dbReference>
<proteinExistence type="inferred from homology"/>
<dbReference type="SMART" id="SM00729">
    <property type="entry name" value="Elp3"/>
    <property type="match status" value="1"/>
</dbReference>
<dbReference type="InterPro" id="IPR013483">
    <property type="entry name" value="MoaA"/>
</dbReference>
<feature type="binding site" evidence="12">
    <location>
        <position position="16"/>
    </location>
    <ligand>
        <name>GTP</name>
        <dbReference type="ChEBI" id="CHEBI:37565"/>
    </ligand>
</feature>
<keyword evidence="5 12" id="KW-0547">Nucleotide-binding</keyword>
<evidence type="ECO:0000256" key="6">
    <source>
        <dbReference type="ARBA" id="ARBA00023004"/>
    </source>
</evidence>
<evidence type="ECO:0000256" key="4">
    <source>
        <dbReference type="ARBA" id="ARBA00022723"/>
    </source>
</evidence>
<dbReference type="GO" id="GO:0051539">
    <property type="term" value="F:4 iron, 4 sulfur cluster binding"/>
    <property type="evidence" value="ECO:0007669"/>
    <property type="project" value="UniProtKB-UniRule"/>
</dbReference>
<dbReference type="CDD" id="cd21117">
    <property type="entry name" value="Twitch_MoaA"/>
    <property type="match status" value="1"/>
</dbReference>
<comment type="cofactor">
    <cofactor evidence="12">
        <name>[4Fe-4S] cluster</name>
        <dbReference type="ChEBI" id="CHEBI:49883"/>
    </cofactor>
    <text evidence="12">Binds 2 [4Fe-4S] clusters. Binds 1 [4Fe-4S] cluster coordinated with 3 cysteines and an exchangeable S-adenosyl-L-methionine and 1 [4Fe-4S] cluster coordinated with 3 cysteines and the GTP-derived substrate.</text>
</comment>
<dbReference type="SFLD" id="SFLDS00029">
    <property type="entry name" value="Radical_SAM"/>
    <property type="match status" value="1"/>
</dbReference>
<keyword evidence="8 12" id="KW-0342">GTP-binding</keyword>
<feature type="binding site" evidence="12">
    <location>
        <position position="27"/>
    </location>
    <ligand>
        <name>[4Fe-4S] cluster</name>
        <dbReference type="ChEBI" id="CHEBI:49883"/>
        <label>1</label>
        <note>4Fe-4S-S-AdoMet</note>
    </ligand>
</feature>
<evidence type="ECO:0000313" key="15">
    <source>
        <dbReference type="Proteomes" id="UP000630923"/>
    </source>
</evidence>
<keyword evidence="4 12" id="KW-0479">Metal-binding</keyword>
<dbReference type="Pfam" id="PF06463">
    <property type="entry name" value="Mob_synth_C"/>
    <property type="match status" value="1"/>
</dbReference>
<feature type="binding site" evidence="12">
    <location>
        <position position="191"/>
    </location>
    <ligand>
        <name>S-adenosyl-L-methionine</name>
        <dbReference type="ChEBI" id="CHEBI:59789"/>
    </ligand>
</feature>
<comment type="pathway">
    <text evidence="12">Cofactor biosynthesis; molybdopterin biosynthesis.</text>
</comment>
<dbReference type="GO" id="GO:1904047">
    <property type="term" value="F:S-adenosyl-L-methionine binding"/>
    <property type="evidence" value="ECO:0007669"/>
    <property type="project" value="UniProtKB-UniRule"/>
</dbReference>
<organism evidence="14 15">
    <name type="scientific">Kordiimonas sediminis</name>
    <dbReference type="NCBI Taxonomy" id="1735581"/>
    <lineage>
        <taxon>Bacteria</taxon>
        <taxon>Pseudomonadati</taxon>
        <taxon>Pseudomonadota</taxon>
        <taxon>Alphaproteobacteria</taxon>
        <taxon>Kordiimonadales</taxon>
        <taxon>Kordiimonadaceae</taxon>
        <taxon>Kordiimonas</taxon>
    </lineage>
</organism>
<dbReference type="RefSeq" id="WP_191251663.1">
    <property type="nucleotide sequence ID" value="NZ_BNCI01000002.1"/>
</dbReference>
<dbReference type="InterPro" id="IPR058240">
    <property type="entry name" value="rSAM_sf"/>
</dbReference>
<evidence type="ECO:0000256" key="2">
    <source>
        <dbReference type="ARBA" id="ARBA00022485"/>
    </source>
</evidence>
<feature type="binding site" evidence="12">
    <location>
        <position position="65"/>
    </location>
    <ligand>
        <name>GTP</name>
        <dbReference type="ChEBI" id="CHEBI:37565"/>
    </ligand>
</feature>
<dbReference type="EMBL" id="BNCI01000002">
    <property type="protein sequence ID" value="GHF22213.1"/>
    <property type="molecule type" value="Genomic_DNA"/>
</dbReference>
<dbReference type="InterPro" id="IPR010505">
    <property type="entry name" value="MoaA_twitch"/>
</dbReference>
<evidence type="ECO:0000256" key="5">
    <source>
        <dbReference type="ARBA" id="ARBA00022741"/>
    </source>
</evidence>
<dbReference type="PROSITE" id="PS51918">
    <property type="entry name" value="RADICAL_SAM"/>
    <property type="match status" value="1"/>
</dbReference>
<evidence type="ECO:0000259" key="13">
    <source>
        <dbReference type="PROSITE" id="PS51918"/>
    </source>
</evidence>
<feature type="binding site" evidence="12">
    <location>
        <position position="30"/>
    </location>
    <ligand>
        <name>[4Fe-4S] cluster</name>
        <dbReference type="ChEBI" id="CHEBI:49883"/>
        <label>1</label>
        <note>4Fe-4S-S-AdoMet</note>
    </ligand>
</feature>
<evidence type="ECO:0000256" key="11">
    <source>
        <dbReference type="ARBA" id="ARBA00048697"/>
    </source>
</evidence>
<dbReference type="PROSITE" id="PS01305">
    <property type="entry name" value="MOAA_NIFB_PQQE"/>
    <property type="match status" value="1"/>
</dbReference>
<dbReference type="SFLD" id="SFLDG01383">
    <property type="entry name" value="cyclic_pyranopterin_phosphate"/>
    <property type="match status" value="1"/>
</dbReference>
<dbReference type="InterPro" id="IPR040064">
    <property type="entry name" value="MoaA-like"/>
</dbReference>
<keyword evidence="7 12" id="KW-0411">Iron-sulfur</keyword>
<dbReference type="GO" id="GO:0046872">
    <property type="term" value="F:metal ion binding"/>
    <property type="evidence" value="ECO:0007669"/>
    <property type="project" value="UniProtKB-KW"/>
</dbReference>
<dbReference type="GO" id="GO:0006777">
    <property type="term" value="P:Mo-molybdopterin cofactor biosynthetic process"/>
    <property type="evidence" value="ECO:0007669"/>
    <property type="project" value="UniProtKB-UniRule"/>
</dbReference>
<evidence type="ECO:0000256" key="10">
    <source>
        <dbReference type="ARBA" id="ARBA00023239"/>
    </source>
</evidence>
<dbReference type="Gene3D" id="3.20.20.70">
    <property type="entry name" value="Aldolase class I"/>
    <property type="match status" value="1"/>
</dbReference>
<dbReference type="SFLD" id="SFLDG01067">
    <property type="entry name" value="SPASM/twitch_domain_containing"/>
    <property type="match status" value="1"/>
</dbReference>
<keyword evidence="3 12" id="KW-0949">S-adenosyl-L-methionine</keyword>
<feature type="binding site" evidence="12">
    <location>
        <position position="120"/>
    </location>
    <ligand>
        <name>S-adenosyl-L-methionine</name>
        <dbReference type="ChEBI" id="CHEBI:59789"/>
    </ligand>
</feature>